<accession>A0A9D1MA71</accession>
<protein>
    <submittedName>
        <fullName evidence="1">Uncharacterized protein</fullName>
    </submittedName>
</protein>
<evidence type="ECO:0000313" key="2">
    <source>
        <dbReference type="Proteomes" id="UP000824109"/>
    </source>
</evidence>
<dbReference type="EMBL" id="DVNB01000026">
    <property type="protein sequence ID" value="HIU56665.1"/>
    <property type="molecule type" value="Genomic_DNA"/>
</dbReference>
<comment type="caution">
    <text evidence="1">The sequence shown here is derived from an EMBL/GenBank/DDBJ whole genome shotgun (WGS) entry which is preliminary data.</text>
</comment>
<sequence length="173" mass="19445">MGWLELAKEKERELYAAACEAIESAINDRSGAPNRCCGVQLFEDGRVTVAAYSDFGFPVSVHKGINLYNVRCGAYKDPVEDTGDGNEAAERVMAQLPRESKAVMRVLREKYGAGADRDGMYKNRFFEILSQMFFDEYEEYRSAAVKTAAERIVKDEAVMVEIFARAEEADLEK</sequence>
<proteinExistence type="predicted"/>
<organism evidence="1 2">
    <name type="scientific">Candidatus Ornithomonoglobus merdipullorum</name>
    <dbReference type="NCBI Taxonomy" id="2840895"/>
    <lineage>
        <taxon>Bacteria</taxon>
        <taxon>Bacillati</taxon>
        <taxon>Bacillota</taxon>
        <taxon>Clostridia</taxon>
        <taxon>Candidatus Ornithomonoglobus</taxon>
    </lineage>
</organism>
<dbReference type="AlphaFoldDB" id="A0A9D1MA71"/>
<dbReference type="Proteomes" id="UP000824109">
    <property type="component" value="Unassembled WGS sequence"/>
</dbReference>
<gene>
    <name evidence="1" type="ORF">IAA61_02480</name>
</gene>
<evidence type="ECO:0000313" key="1">
    <source>
        <dbReference type="EMBL" id="HIU56665.1"/>
    </source>
</evidence>
<reference evidence="1" key="1">
    <citation type="submission" date="2020-10" db="EMBL/GenBank/DDBJ databases">
        <authorList>
            <person name="Gilroy R."/>
        </authorList>
    </citation>
    <scope>NUCLEOTIDE SEQUENCE</scope>
    <source>
        <strain evidence="1">USAMLcec3-3695</strain>
    </source>
</reference>
<reference evidence="1" key="2">
    <citation type="journal article" date="2021" name="PeerJ">
        <title>Extensive microbial diversity within the chicken gut microbiome revealed by metagenomics and culture.</title>
        <authorList>
            <person name="Gilroy R."/>
            <person name="Ravi A."/>
            <person name="Getino M."/>
            <person name="Pursley I."/>
            <person name="Horton D.L."/>
            <person name="Alikhan N.F."/>
            <person name="Baker D."/>
            <person name="Gharbi K."/>
            <person name="Hall N."/>
            <person name="Watson M."/>
            <person name="Adriaenssens E.M."/>
            <person name="Foster-Nyarko E."/>
            <person name="Jarju S."/>
            <person name="Secka A."/>
            <person name="Antonio M."/>
            <person name="Oren A."/>
            <person name="Chaudhuri R.R."/>
            <person name="La Ragione R."/>
            <person name="Hildebrand F."/>
            <person name="Pallen M.J."/>
        </authorList>
    </citation>
    <scope>NUCLEOTIDE SEQUENCE</scope>
    <source>
        <strain evidence="1">USAMLcec3-3695</strain>
    </source>
</reference>
<name>A0A9D1MA71_9FIRM</name>